<feature type="compositionally biased region" description="Acidic residues" evidence="1">
    <location>
        <begin position="423"/>
        <end position="436"/>
    </location>
</feature>
<name>A0A6S6W8K0_9PLEO</name>
<feature type="compositionally biased region" description="Low complexity" evidence="1">
    <location>
        <begin position="368"/>
        <end position="385"/>
    </location>
</feature>
<accession>A0A6S6W8K0</accession>
<organism evidence="2 3">
    <name type="scientific">Pyrenophora teres f. teres</name>
    <dbReference type="NCBI Taxonomy" id="97479"/>
    <lineage>
        <taxon>Eukaryota</taxon>
        <taxon>Fungi</taxon>
        <taxon>Dikarya</taxon>
        <taxon>Ascomycota</taxon>
        <taxon>Pezizomycotina</taxon>
        <taxon>Dothideomycetes</taxon>
        <taxon>Pleosporomycetidae</taxon>
        <taxon>Pleosporales</taxon>
        <taxon>Pleosporineae</taxon>
        <taxon>Pleosporaceae</taxon>
        <taxon>Pyrenophora</taxon>
    </lineage>
</organism>
<feature type="compositionally biased region" description="Acidic residues" evidence="1">
    <location>
        <begin position="248"/>
        <end position="259"/>
    </location>
</feature>
<feature type="compositionally biased region" description="Polar residues" evidence="1">
    <location>
        <begin position="438"/>
        <end position="455"/>
    </location>
</feature>
<feature type="region of interest" description="Disordered" evidence="1">
    <location>
        <begin position="186"/>
        <end position="288"/>
    </location>
</feature>
<gene>
    <name evidence="2" type="ORF">PTTW11_07968</name>
</gene>
<evidence type="ECO:0000256" key="1">
    <source>
        <dbReference type="SAM" id="MobiDB-lite"/>
    </source>
</evidence>
<dbReference type="AlphaFoldDB" id="A0A6S6W8K0"/>
<dbReference type="EMBL" id="HG992983">
    <property type="protein sequence ID" value="CAE7194536.1"/>
    <property type="molecule type" value="Genomic_DNA"/>
</dbReference>
<feature type="compositionally biased region" description="Low complexity" evidence="1">
    <location>
        <begin position="229"/>
        <end position="243"/>
    </location>
</feature>
<feature type="compositionally biased region" description="Basic and acidic residues" evidence="1">
    <location>
        <begin position="186"/>
        <end position="211"/>
    </location>
</feature>
<feature type="compositionally biased region" description="Low complexity" evidence="1">
    <location>
        <begin position="632"/>
        <end position="650"/>
    </location>
</feature>
<feature type="compositionally biased region" description="Pro residues" evidence="1">
    <location>
        <begin position="696"/>
        <end position="711"/>
    </location>
</feature>
<protein>
    <submittedName>
        <fullName evidence="2">Uncharacterized protein</fullName>
    </submittedName>
</protein>
<feature type="compositionally biased region" description="Polar residues" evidence="1">
    <location>
        <begin position="357"/>
        <end position="367"/>
    </location>
</feature>
<feature type="compositionally biased region" description="Low complexity" evidence="1">
    <location>
        <begin position="334"/>
        <end position="346"/>
    </location>
</feature>
<sequence>MSYNMGYHLFTDLPAKTAPPISITATPTAASATIRTAPTYITPPSNYHPPLPFPKRSLFDIAKILTSHLFASTPLPPDLAHYTLILSAFITGAGLATGLYSYIQRHKTSRAKIQLAIFHVVRWLRNLDDFKQRLANPKELIAAASKEVEEMVEVYGELSKSEGEEIFKAVKRTIWGYVDELVREDEAKRERESKRRKVEEVEMRTIGKADEMDVETPSSPPGDVRDGGAPAMDQAAIAEDAAPSPTVNDDDDDDVEMTDYDSPTPALMRESFASPARESELSSTPHRMFERLTSIPMSTLDLSAYKYPSDSSSPEVFEETATPVPSAMQDRSTYEYPYSSSSTSPEGVEEAAVPVPSSAQGQNTYKYPSSPSLSPSSSAKDSSPPNFDRPSNPTPSRSRAQVYEHEDTPRPKTPYGLFYPELKEEEEKEQDEEDDSPATRQHGASTPTRTQTFSHQRNDTPRPNPPKGLSTYLHKTSILQPAPQSIELLPSVQTAQTNTSTKAIRPTIEFPIPYSGTLLCTLPEGISPQQSPSEGTTQYRAAGTKMTYREILQGTNLRRGIRNFFGIKDTEKKEESEDSGEAEVKEEAGSSTPIAPPPALEIKKEDEVMVKEEEQEPNLSPSSPKPSPFLISQTPTKPSTTHPSSAKSSQTPTNTLPAKHTPTPPHRNSSRHSSAPPTNMPSRDPDVVQLQNSPEMPAPQPNVVTPPPAPTPARSGGKPRNVSHTPMKKRNPGETLVGVRKSARIASRQVSIGRSVGR</sequence>
<feature type="compositionally biased region" description="Basic and acidic residues" evidence="1">
    <location>
        <begin position="601"/>
        <end position="612"/>
    </location>
</feature>
<evidence type="ECO:0000313" key="2">
    <source>
        <dbReference type="EMBL" id="CAE7194536.1"/>
    </source>
</evidence>
<reference evidence="2" key="1">
    <citation type="submission" date="2021-02" db="EMBL/GenBank/DDBJ databases">
        <authorList>
            <person name="Syme A R."/>
            <person name="Syme A R."/>
            <person name="Moolhuijzen P."/>
        </authorList>
    </citation>
    <scope>NUCLEOTIDE SEQUENCE</scope>
    <source>
        <strain evidence="2">W1-1</strain>
    </source>
</reference>
<proteinExistence type="predicted"/>
<feature type="compositionally biased region" description="Polar residues" evidence="1">
    <location>
        <begin position="671"/>
        <end position="681"/>
    </location>
</feature>
<evidence type="ECO:0000313" key="3">
    <source>
        <dbReference type="Proteomes" id="UP000472372"/>
    </source>
</evidence>
<dbReference type="Proteomes" id="UP000472372">
    <property type="component" value="Chromosome 7"/>
</dbReference>
<feature type="compositionally biased region" description="Polar residues" evidence="1">
    <location>
        <begin position="389"/>
        <end position="399"/>
    </location>
</feature>
<feature type="region of interest" description="Disordered" evidence="1">
    <location>
        <begin position="304"/>
        <end position="471"/>
    </location>
</feature>
<feature type="region of interest" description="Disordered" evidence="1">
    <location>
        <begin position="566"/>
        <end position="742"/>
    </location>
</feature>